<dbReference type="Proteomes" id="UP000476030">
    <property type="component" value="Unassembled WGS sequence"/>
</dbReference>
<keyword evidence="2" id="KW-1185">Reference proteome</keyword>
<accession>A0A6L8W9D8</accession>
<keyword evidence="1" id="KW-0808">Transferase</keyword>
<reference evidence="1 2" key="1">
    <citation type="submission" date="2019-12" db="EMBL/GenBank/DDBJ databases">
        <title>Snethiella sp. nov. sp. isolated from sea sand.</title>
        <authorList>
            <person name="Kim J."/>
            <person name="Jeong S.E."/>
            <person name="Jung H.S."/>
            <person name="Jeon C.O."/>
        </authorList>
    </citation>
    <scope>NUCLEOTIDE SEQUENCE [LARGE SCALE GENOMIC DNA]</scope>
    <source>
        <strain evidence="1 2">DP05</strain>
    </source>
</reference>
<dbReference type="RefSeq" id="WP_161315642.1">
    <property type="nucleotide sequence ID" value="NZ_WTUW01000002.1"/>
</dbReference>
<evidence type="ECO:0000313" key="1">
    <source>
        <dbReference type="EMBL" id="MZR31113.1"/>
    </source>
</evidence>
<gene>
    <name evidence="1" type="ORF">GQE98_10760</name>
</gene>
<evidence type="ECO:0000313" key="2">
    <source>
        <dbReference type="Proteomes" id="UP000476030"/>
    </source>
</evidence>
<dbReference type="SUPFAM" id="SSF55729">
    <property type="entry name" value="Acyl-CoA N-acyltransferases (Nat)"/>
    <property type="match status" value="1"/>
</dbReference>
<proteinExistence type="predicted"/>
<dbReference type="InterPro" id="IPR007434">
    <property type="entry name" value="FemAB-like"/>
</dbReference>
<organism evidence="1 2">
    <name type="scientific">Sneathiella litorea</name>
    <dbReference type="NCBI Taxonomy" id="2606216"/>
    <lineage>
        <taxon>Bacteria</taxon>
        <taxon>Pseudomonadati</taxon>
        <taxon>Pseudomonadota</taxon>
        <taxon>Alphaproteobacteria</taxon>
        <taxon>Sneathiellales</taxon>
        <taxon>Sneathiellaceae</taxon>
        <taxon>Sneathiella</taxon>
    </lineage>
</organism>
<dbReference type="EMBL" id="WTUW01000002">
    <property type="protein sequence ID" value="MZR31113.1"/>
    <property type="molecule type" value="Genomic_DNA"/>
</dbReference>
<dbReference type="PANTHER" id="PTHR47017:SF1">
    <property type="entry name" value="ACYL-COA"/>
    <property type="match status" value="1"/>
</dbReference>
<dbReference type="GO" id="GO:0016740">
    <property type="term" value="F:transferase activity"/>
    <property type="evidence" value="ECO:0007669"/>
    <property type="project" value="UniProtKB-KW"/>
</dbReference>
<name>A0A6L8W9D8_9PROT</name>
<dbReference type="PANTHER" id="PTHR47017">
    <property type="entry name" value="ACYL-COA"/>
    <property type="match status" value="1"/>
</dbReference>
<dbReference type="Gene3D" id="3.40.630.30">
    <property type="match status" value="1"/>
</dbReference>
<comment type="caution">
    <text evidence="1">The sequence shown here is derived from an EMBL/GenBank/DDBJ whole genome shotgun (WGS) entry which is preliminary data.</text>
</comment>
<protein>
    <submittedName>
        <fullName evidence="1">GNAT family N-acetyltransferase</fullName>
    </submittedName>
</protein>
<dbReference type="InterPro" id="IPR016181">
    <property type="entry name" value="Acyl_CoA_acyltransferase"/>
</dbReference>
<dbReference type="AlphaFoldDB" id="A0A6L8W9D8"/>
<sequence length="384" mass="43842">MSDTPLIKTLQSIADISEADWNACLTTDHPFVTHQFLKALEDSGSVTAESGWMPYHLALEIEGKIAGVAPMYVKGHSQGEYVFDHSWAHAYERAGGRYYPKMQLSVPFSPVTGPRLLVPDGTERETHQRLLLQGTKQVADKLNLSSVHATFLEPAERDLMEHEGFLIRTGEQFHWVNDDYQTFNDFLAQLSSRKRKAIRKERKGATENDLEFEILTGDEIGEAHWDAFYNFYIDTGSRKWGTPYLNRKFFSLLGEQLGEAVVLFMVSRDGRYIAGALNLKSSDCLYGRYWGCIEDHRFLHFETCYYRAIDFAIQHGIKRVEAGAQGPHKLARGYLPTETYSAHWLRDPGFHDAVADYLQTETKQVEAEINYLAEHSPFRNGDSR</sequence>
<dbReference type="Pfam" id="PF04339">
    <property type="entry name" value="FemAB_like"/>
    <property type="match status" value="1"/>
</dbReference>